<dbReference type="GO" id="GO:0032259">
    <property type="term" value="P:methylation"/>
    <property type="evidence" value="ECO:0007669"/>
    <property type="project" value="UniProtKB-KW"/>
</dbReference>
<dbReference type="EMBL" id="CP069114">
    <property type="protein sequence ID" value="QSS64286.1"/>
    <property type="molecule type" value="Genomic_DNA"/>
</dbReference>
<sequence length="127" mass="13405">MNGWKFFAAEAPAAAIASQQSLSTSAEQILSRRDVKSKLNEAPCILMLGSEDQGLQKSVRQQADGVVVIPGAITSTGEEDRAGVDSLNAFLGDPSSTGPGLSSSEEGMMSTVDLIREEAKEDPNKMF</sequence>
<keyword evidence="2" id="KW-0808">Transferase</keyword>
<dbReference type="SUPFAM" id="SSF75217">
    <property type="entry name" value="alpha/beta knot"/>
    <property type="match status" value="1"/>
</dbReference>
<dbReference type="Gene3D" id="3.40.1280.10">
    <property type="match status" value="1"/>
</dbReference>
<feature type="region of interest" description="Disordered" evidence="1">
    <location>
        <begin position="89"/>
        <end position="108"/>
    </location>
</feature>
<proteinExistence type="predicted"/>
<name>A0A8A1MCQ5_AJECA</name>
<dbReference type="GO" id="GO:0008168">
    <property type="term" value="F:methyltransferase activity"/>
    <property type="evidence" value="ECO:0007669"/>
    <property type="project" value="UniProtKB-KW"/>
</dbReference>
<protein>
    <submittedName>
        <fullName evidence="2">RNA methyltransferase</fullName>
    </submittedName>
</protein>
<keyword evidence="2" id="KW-0489">Methyltransferase</keyword>
<feature type="compositionally biased region" description="Polar residues" evidence="1">
    <location>
        <begin position="94"/>
        <end position="105"/>
    </location>
</feature>
<evidence type="ECO:0000313" key="2">
    <source>
        <dbReference type="EMBL" id="QSS64286.1"/>
    </source>
</evidence>
<dbReference type="AlphaFoldDB" id="A0A8A1MCQ5"/>
<dbReference type="InterPro" id="IPR029028">
    <property type="entry name" value="Alpha/beta_knot_MTases"/>
</dbReference>
<organism evidence="2 3">
    <name type="scientific">Ajellomyces capsulatus</name>
    <name type="common">Darling's disease fungus</name>
    <name type="synonym">Histoplasma capsulatum</name>
    <dbReference type="NCBI Taxonomy" id="5037"/>
    <lineage>
        <taxon>Eukaryota</taxon>
        <taxon>Fungi</taxon>
        <taxon>Dikarya</taxon>
        <taxon>Ascomycota</taxon>
        <taxon>Pezizomycotina</taxon>
        <taxon>Eurotiomycetes</taxon>
        <taxon>Eurotiomycetidae</taxon>
        <taxon>Onygenales</taxon>
        <taxon>Ajellomycetaceae</taxon>
        <taxon>Histoplasma</taxon>
    </lineage>
</organism>
<dbReference type="VEuPathDB" id="FungiDB:I7I51_01351"/>
<accession>A0A8A1MCQ5</accession>
<dbReference type="OrthoDB" id="270651at2759"/>
<dbReference type="Proteomes" id="UP000663671">
    <property type="component" value="Chromosome 1"/>
</dbReference>
<reference evidence="2" key="1">
    <citation type="submission" date="2021-01" db="EMBL/GenBank/DDBJ databases">
        <title>Chromosome-level genome assembly of a human fungal pathogen reveals clustering of transcriptionally co-regulated genes.</title>
        <authorList>
            <person name="Voorhies M."/>
            <person name="Cohen S."/>
            <person name="Shea T.P."/>
            <person name="Petrus S."/>
            <person name="Munoz J.F."/>
            <person name="Poplawski S."/>
            <person name="Goldman W.E."/>
            <person name="Michael T."/>
            <person name="Cuomo C.A."/>
            <person name="Sil A."/>
            <person name="Beyhan S."/>
        </authorList>
    </citation>
    <scope>NUCLEOTIDE SEQUENCE</scope>
    <source>
        <strain evidence="2">WU24</strain>
    </source>
</reference>
<gene>
    <name evidence="2" type="ORF">I7I51_01351</name>
</gene>
<evidence type="ECO:0000256" key="1">
    <source>
        <dbReference type="SAM" id="MobiDB-lite"/>
    </source>
</evidence>
<evidence type="ECO:0000313" key="3">
    <source>
        <dbReference type="Proteomes" id="UP000663671"/>
    </source>
</evidence>
<dbReference type="InterPro" id="IPR029026">
    <property type="entry name" value="tRNA_m1G_MTases_N"/>
</dbReference>